<dbReference type="AlphaFoldDB" id="A0AA51UKJ1"/>
<evidence type="ECO:0000313" key="2">
    <source>
        <dbReference type="Proteomes" id="UP001182908"/>
    </source>
</evidence>
<organism evidence="1 2">
    <name type="scientific">Methanolobus sediminis</name>
    <dbReference type="NCBI Taxonomy" id="3072978"/>
    <lineage>
        <taxon>Archaea</taxon>
        <taxon>Methanobacteriati</taxon>
        <taxon>Methanobacteriota</taxon>
        <taxon>Stenosarchaea group</taxon>
        <taxon>Methanomicrobia</taxon>
        <taxon>Methanosarcinales</taxon>
        <taxon>Methanosarcinaceae</taxon>
        <taxon>Methanolobus</taxon>
    </lineage>
</organism>
<protein>
    <submittedName>
        <fullName evidence="1">Uncharacterized protein</fullName>
    </submittedName>
</protein>
<name>A0AA51UKJ1_9EURY</name>
<dbReference type="EMBL" id="CP133592">
    <property type="protein sequence ID" value="WMW24016.1"/>
    <property type="molecule type" value="Genomic_DNA"/>
</dbReference>
<reference evidence="1 2" key="1">
    <citation type="submission" date="2023-08" db="EMBL/GenBank/DDBJ databases">
        <title>Methanolobus mangrovi sp. nov. and Methanolobus sediminis sp. nov, two novel methylotrophic methanogens isolated from mangrove sediments in China.</title>
        <authorList>
            <person name="Zhou J."/>
        </authorList>
    </citation>
    <scope>NUCLEOTIDE SEQUENCE [LARGE SCALE GENOMIC DNA]</scope>
    <source>
        <strain evidence="1 2">FTZ6</strain>
    </source>
</reference>
<dbReference type="GeneID" id="84232622"/>
<dbReference type="Proteomes" id="UP001182908">
    <property type="component" value="Chromosome"/>
</dbReference>
<evidence type="ECO:0000313" key="1">
    <source>
        <dbReference type="EMBL" id="WMW24016.1"/>
    </source>
</evidence>
<keyword evidence="2" id="KW-1185">Reference proteome</keyword>
<proteinExistence type="predicted"/>
<sequence>MLWSYSKIDEAKVKTIEELEKKLGVTLLAFSEQDIKNAELTSDDLEQIKTIEGELGLSLVAVKM</sequence>
<gene>
    <name evidence="1" type="ORF">RE474_07855</name>
</gene>
<dbReference type="KEGG" id="mseb:RE474_07855"/>
<dbReference type="RefSeq" id="WP_309309834.1">
    <property type="nucleotide sequence ID" value="NZ_CP133592.1"/>
</dbReference>
<accession>A0AA51UKJ1</accession>